<dbReference type="EMBL" id="MU071182">
    <property type="protein sequence ID" value="KAF5826207.1"/>
    <property type="molecule type" value="Genomic_DNA"/>
</dbReference>
<keyword evidence="3" id="KW-1185">Reference proteome</keyword>
<evidence type="ECO:0000313" key="3">
    <source>
        <dbReference type="Proteomes" id="UP000815325"/>
    </source>
</evidence>
<dbReference type="EMBL" id="MU071600">
    <property type="protein sequence ID" value="KAF5825956.1"/>
    <property type="molecule type" value="Genomic_DNA"/>
</dbReference>
<dbReference type="PANTHER" id="PTHR34044">
    <property type="entry name" value="NUCLEAR PROTEIN"/>
    <property type="match status" value="1"/>
</dbReference>
<evidence type="ECO:0000313" key="2">
    <source>
        <dbReference type="EMBL" id="KAF5826207.1"/>
    </source>
</evidence>
<name>A0ABQ7FUY8_DUNSA</name>
<organism evidence="1 3">
    <name type="scientific">Dunaliella salina</name>
    <name type="common">Green alga</name>
    <name type="synonym">Protococcus salinus</name>
    <dbReference type="NCBI Taxonomy" id="3046"/>
    <lineage>
        <taxon>Eukaryota</taxon>
        <taxon>Viridiplantae</taxon>
        <taxon>Chlorophyta</taxon>
        <taxon>core chlorophytes</taxon>
        <taxon>Chlorophyceae</taxon>
        <taxon>CS clade</taxon>
        <taxon>Chlamydomonadales</taxon>
        <taxon>Dunaliellaceae</taxon>
        <taxon>Dunaliella</taxon>
    </lineage>
</organism>
<dbReference type="PANTHER" id="PTHR34044:SF1">
    <property type="entry name" value="NUCLEAR PROTEIN"/>
    <property type="match status" value="1"/>
</dbReference>
<evidence type="ECO:0000313" key="1">
    <source>
        <dbReference type="EMBL" id="KAF5825956.1"/>
    </source>
</evidence>
<comment type="caution">
    <text evidence="1">The sequence shown here is derived from an EMBL/GenBank/DDBJ whole genome shotgun (WGS) entry which is preliminary data.</text>
</comment>
<reference evidence="1" key="1">
    <citation type="submission" date="2017-08" db="EMBL/GenBank/DDBJ databases">
        <authorList>
            <person name="Polle J.E."/>
            <person name="Barry K."/>
            <person name="Cushman J."/>
            <person name="Schmutz J."/>
            <person name="Tran D."/>
            <person name="Hathwaick L.T."/>
            <person name="Yim W.C."/>
            <person name="Jenkins J."/>
            <person name="Mckie-Krisberg Z.M."/>
            <person name="Prochnik S."/>
            <person name="Lindquist E."/>
            <person name="Dockter R.B."/>
            <person name="Adam C."/>
            <person name="Molina H."/>
            <person name="Bunkerborg J."/>
            <person name="Jin E."/>
            <person name="Buchheim M."/>
            <person name="Magnuson J."/>
        </authorList>
    </citation>
    <scope>NUCLEOTIDE SEQUENCE</scope>
    <source>
        <strain evidence="1">CCAP 19/18</strain>
    </source>
</reference>
<reference evidence="1" key="2">
    <citation type="submission" date="2020-06" db="EMBL/GenBank/DDBJ databases">
        <authorList>
            <consortium name="DOE Joint Genome Institute"/>
            <person name="Calhoun S."/>
            <person name="Polle J.E."/>
            <person name="Mckie-Krisberg Z."/>
            <person name="Prochnik S."/>
            <person name="Neofotis P."/>
            <person name="Yim W.C."/>
            <person name="Hathwaik L.T."/>
            <person name="Jenkins J."/>
            <person name="Molina H."/>
            <person name="Bunkenborg J."/>
            <person name="Grigoriev I.V."/>
            <person name="Barry K."/>
            <person name="Schmutz J."/>
            <person name="Jin E."/>
            <person name="Cushman J.C."/>
            <person name="Magnuson J.K."/>
        </authorList>
    </citation>
    <scope>NUCLEOTIDE SEQUENCE</scope>
    <source>
        <strain evidence="1">CCAP 19/18</strain>
    </source>
</reference>
<dbReference type="Proteomes" id="UP000815325">
    <property type="component" value="Unassembled WGS sequence"/>
</dbReference>
<proteinExistence type="predicted"/>
<protein>
    <submittedName>
        <fullName evidence="1">Uncharacterized protein</fullName>
    </submittedName>
</protein>
<sequence length="128" mass="13902">MSSLSLDGSTLAVQAMLEKLVWISGIMLLGAKHGGTVGDVESKHTQQACSIISELAEGGARELDIALAPGAVERLLAYSRSVAHFPTAIKEFPWRNGWFYSITQREVGEGRPDPFPQHTQLLKEVKAV</sequence>
<accession>A0ABQ7FUY8</accession>
<gene>
    <name evidence="2" type="ORF">DUNSADRAFT_4142</name>
    <name evidence="1" type="ORF">DUNSADRAFT_5673</name>
</gene>